<dbReference type="PROSITE" id="PS50023">
    <property type="entry name" value="LIM_DOMAIN_2"/>
    <property type="match status" value="1"/>
</dbReference>
<evidence type="ECO:0000256" key="5">
    <source>
        <dbReference type="ARBA" id="ARBA00023038"/>
    </source>
</evidence>
<dbReference type="InterPro" id="IPR001781">
    <property type="entry name" value="Znf_LIM"/>
</dbReference>
<dbReference type="Proteomes" id="UP000663873">
    <property type="component" value="Unassembled WGS sequence"/>
</dbReference>
<evidence type="ECO:0000313" key="11">
    <source>
        <dbReference type="EMBL" id="CAF4398348.1"/>
    </source>
</evidence>
<evidence type="ECO:0000313" key="10">
    <source>
        <dbReference type="EMBL" id="CAF4317849.1"/>
    </source>
</evidence>
<gene>
    <name evidence="10" type="ORF">HFQ381_LOCUS14621</name>
    <name evidence="13" type="ORF">TOA249_LOCUS21581</name>
    <name evidence="12" type="ORF">TSG867_LOCUS17399</name>
    <name evidence="11" type="ORF">UJA718_LOCUS18922</name>
</gene>
<keyword evidence="4 7" id="KW-0862">Zinc</keyword>
<keyword evidence="2 7" id="KW-0479">Metal-binding</keyword>
<keyword evidence="3" id="KW-0677">Repeat</keyword>
<evidence type="ECO:0000313" key="14">
    <source>
        <dbReference type="Proteomes" id="UP000663873"/>
    </source>
</evidence>
<dbReference type="GO" id="GO:0005634">
    <property type="term" value="C:nucleus"/>
    <property type="evidence" value="ECO:0007669"/>
    <property type="project" value="UniProtKB-SubCell"/>
</dbReference>
<dbReference type="SUPFAM" id="SSF57716">
    <property type="entry name" value="Glucocorticoid receptor-like (DNA-binding domain)"/>
    <property type="match status" value="2"/>
</dbReference>
<dbReference type="SMART" id="SM00132">
    <property type="entry name" value="LIM"/>
    <property type="match status" value="1"/>
</dbReference>
<sequence length="158" mass="17286">MLVLNMVFTKKVLTITTLAEHEGNLFHKQFYAPRLNSEYVAANDRVLYFGMGTGPKCNQSVYAAEEVPAAGKKWHKMCFKCGLCKKMLEAMTVAEHEGNVYCKQCYGRKFGPKGYGFGQGAGTLGMDTGEHLGNKSGSEMTNKPNYAPPPGAGAHHDE</sequence>
<name>A0A820P2P2_9BILA</name>
<dbReference type="GO" id="GO:0030018">
    <property type="term" value="C:Z disc"/>
    <property type="evidence" value="ECO:0007669"/>
    <property type="project" value="TreeGrafter"/>
</dbReference>
<dbReference type="EMBL" id="CAJOBO010000962">
    <property type="protein sequence ID" value="CAF4317849.1"/>
    <property type="molecule type" value="Genomic_DNA"/>
</dbReference>
<evidence type="ECO:0000313" key="12">
    <source>
        <dbReference type="EMBL" id="CAF4456136.1"/>
    </source>
</evidence>
<evidence type="ECO:0000259" key="9">
    <source>
        <dbReference type="PROSITE" id="PS50023"/>
    </source>
</evidence>
<dbReference type="Pfam" id="PF00412">
    <property type="entry name" value="LIM"/>
    <property type="match status" value="1"/>
</dbReference>
<keyword evidence="5 7" id="KW-0440">LIM domain</keyword>
<feature type="compositionally biased region" description="Polar residues" evidence="8">
    <location>
        <begin position="135"/>
        <end position="144"/>
    </location>
</feature>
<dbReference type="Gene3D" id="2.10.110.10">
    <property type="entry name" value="Cysteine Rich Protein"/>
    <property type="match status" value="1"/>
</dbReference>
<evidence type="ECO:0000313" key="13">
    <source>
        <dbReference type="EMBL" id="CAF4770863.1"/>
    </source>
</evidence>
<dbReference type="Proteomes" id="UP000663862">
    <property type="component" value="Unassembled WGS sequence"/>
</dbReference>
<reference evidence="11" key="1">
    <citation type="submission" date="2021-02" db="EMBL/GenBank/DDBJ databases">
        <authorList>
            <person name="Nowell W R."/>
        </authorList>
    </citation>
    <scope>NUCLEOTIDE SEQUENCE</scope>
</reference>
<keyword evidence="14" id="KW-1185">Reference proteome</keyword>
<dbReference type="Proteomes" id="UP000663838">
    <property type="component" value="Unassembled WGS sequence"/>
</dbReference>
<evidence type="ECO:0000256" key="8">
    <source>
        <dbReference type="SAM" id="MobiDB-lite"/>
    </source>
</evidence>
<dbReference type="AlphaFoldDB" id="A0A820P2P2"/>
<dbReference type="EMBL" id="CAJOBS010001879">
    <property type="protein sequence ID" value="CAF4770863.1"/>
    <property type="molecule type" value="Genomic_DNA"/>
</dbReference>
<keyword evidence="6" id="KW-0539">Nucleus</keyword>
<dbReference type="PANTHER" id="PTHR24215">
    <property type="entry name" value="RHO-GTPASE-ACTIVATING PROTEIN LRG1"/>
    <property type="match status" value="1"/>
</dbReference>
<feature type="domain" description="LIM zinc-binding" evidence="9">
    <location>
        <begin position="52"/>
        <end position="112"/>
    </location>
</feature>
<dbReference type="GO" id="GO:0008307">
    <property type="term" value="F:structural constituent of muscle"/>
    <property type="evidence" value="ECO:0007669"/>
    <property type="project" value="TreeGrafter"/>
</dbReference>
<dbReference type="GO" id="GO:0045214">
    <property type="term" value="P:sarcomere organization"/>
    <property type="evidence" value="ECO:0007669"/>
    <property type="project" value="TreeGrafter"/>
</dbReference>
<comment type="subcellular location">
    <subcellularLocation>
        <location evidence="1">Nucleus</location>
    </subcellularLocation>
</comment>
<evidence type="ECO:0000256" key="3">
    <source>
        <dbReference type="ARBA" id="ARBA00022737"/>
    </source>
</evidence>
<proteinExistence type="predicted"/>
<evidence type="ECO:0000256" key="2">
    <source>
        <dbReference type="ARBA" id="ARBA00022723"/>
    </source>
</evidence>
<evidence type="ECO:0000256" key="6">
    <source>
        <dbReference type="ARBA" id="ARBA00023242"/>
    </source>
</evidence>
<protein>
    <recommendedName>
        <fullName evidence="9">LIM zinc-binding domain-containing protein</fullName>
    </recommendedName>
</protein>
<dbReference type="Proteomes" id="UP000663851">
    <property type="component" value="Unassembled WGS sequence"/>
</dbReference>
<evidence type="ECO:0000256" key="1">
    <source>
        <dbReference type="ARBA" id="ARBA00004123"/>
    </source>
</evidence>
<accession>A0A820P2P2</accession>
<feature type="region of interest" description="Disordered" evidence="8">
    <location>
        <begin position="128"/>
        <end position="158"/>
    </location>
</feature>
<evidence type="ECO:0000256" key="4">
    <source>
        <dbReference type="ARBA" id="ARBA00022833"/>
    </source>
</evidence>
<dbReference type="GO" id="GO:0042805">
    <property type="term" value="F:actinin binding"/>
    <property type="evidence" value="ECO:0007669"/>
    <property type="project" value="TreeGrafter"/>
</dbReference>
<dbReference type="EMBL" id="CAJOBQ010001107">
    <property type="protein sequence ID" value="CAF4456136.1"/>
    <property type="molecule type" value="Genomic_DNA"/>
</dbReference>
<dbReference type="GO" id="GO:0060537">
    <property type="term" value="P:muscle tissue development"/>
    <property type="evidence" value="ECO:0007669"/>
    <property type="project" value="TreeGrafter"/>
</dbReference>
<organism evidence="11 14">
    <name type="scientific">Rotaria socialis</name>
    <dbReference type="NCBI Taxonomy" id="392032"/>
    <lineage>
        <taxon>Eukaryota</taxon>
        <taxon>Metazoa</taxon>
        <taxon>Spiralia</taxon>
        <taxon>Gnathifera</taxon>
        <taxon>Rotifera</taxon>
        <taxon>Eurotatoria</taxon>
        <taxon>Bdelloidea</taxon>
        <taxon>Philodinida</taxon>
        <taxon>Philodinidae</taxon>
        <taxon>Rotaria</taxon>
    </lineage>
</organism>
<dbReference type="FunFam" id="2.10.110.10:FF:000001">
    <property type="entry name" value="Cysteine and glycine-rich protein 1"/>
    <property type="match status" value="1"/>
</dbReference>
<evidence type="ECO:0000256" key="7">
    <source>
        <dbReference type="PROSITE-ProRule" id="PRU00125"/>
    </source>
</evidence>
<dbReference type="PANTHER" id="PTHR24215:SF35">
    <property type="entry name" value="MUSCLE LIM PROTEIN MLP84B"/>
    <property type="match status" value="1"/>
</dbReference>
<dbReference type="GO" id="GO:0046872">
    <property type="term" value="F:metal ion binding"/>
    <property type="evidence" value="ECO:0007669"/>
    <property type="project" value="UniProtKB-KW"/>
</dbReference>
<comment type="caution">
    <text evidence="11">The sequence shown here is derived from an EMBL/GenBank/DDBJ whole genome shotgun (WGS) entry which is preliminary data.</text>
</comment>
<dbReference type="CDD" id="cd09404">
    <property type="entry name" value="LIM1_MLP84B_like"/>
    <property type="match status" value="1"/>
</dbReference>
<dbReference type="EMBL" id="CAJOBP010003288">
    <property type="protein sequence ID" value="CAF4398348.1"/>
    <property type="molecule type" value="Genomic_DNA"/>
</dbReference>